<organism evidence="3 4">
    <name type="scientific">Streptomyces carminius</name>
    <dbReference type="NCBI Taxonomy" id="2665496"/>
    <lineage>
        <taxon>Bacteria</taxon>
        <taxon>Bacillati</taxon>
        <taxon>Actinomycetota</taxon>
        <taxon>Actinomycetes</taxon>
        <taxon>Kitasatosporales</taxon>
        <taxon>Streptomycetaceae</taxon>
        <taxon>Streptomyces</taxon>
    </lineage>
</organism>
<keyword evidence="2" id="KW-1133">Transmembrane helix</keyword>
<evidence type="ECO:0000256" key="2">
    <source>
        <dbReference type="SAM" id="Phobius"/>
    </source>
</evidence>
<reference evidence="3 4" key="1">
    <citation type="submission" date="2017-11" db="EMBL/GenBank/DDBJ databases">
        <title>Streptomyces carmine sp. nov., a novel actinomycete isolated from Sophora alopecuroides in Xinjiang, China.</title>
        <authorList>
            <person name="Wang Y."/>
            <person name="Luo X."/>
            <person name="Wan C."/>
            <person name="Zhang L."/>
        </authorList>
    </citation>
    <scope>NUCLEOTIDE SEQUENCE [LARGE SCALE GENOMIC DNA]</scope>
    <source>
        <strain evidence="3 4">TRM SA0054</strain>
    </source>
</reference>
<protein>
    <submittedName>
        <fullName evidence="3">Uncharacterized protein</fullName>
    </submittedName>
</protein>
<evidence type="ECO:0000256" key="1">
    <source>
        <dbReference type="SAM" id="MobiDB-lite"/>
    </source>
</evidence>
<keyword evidence="2" id="KW-0472">Membrane</keyword>
<dbReference type="EMBL" id="PGGW01000049">
    <property type="protein sequence ID" value="PJE97108.1"/>
    <property type="molecule type" value="Genomic_DNA"/>
</dbReference>
<name>A0A2M8LYP9_9ACTN</name>
<evidence type="ECO:0000313" key="3">
    <source>
        <dbReference type="EMBL" id="PJE97108.1"/>
    </source>
</evidence>
<dbReference type="RefSeq" id="WP_100202310.1">
    <property type="nucleotide sequence ID" value="NZ_PGGW01000049.1"/>
</dbReference>
<comment type="caution">
    <text evidence="3">The sequence shown here is derived from an EMBL/GenBank/DDBJ whole genome shotgun (WGS) entry which is preliminary data.</text>
</comment>
<keyword evidence="2" id="KW-0812">Transmembrane</keyword>
<evidence type="ECO:0000313" key="4">
    <source>
        <dbReference type="Proteomes" id="UP000230407"/>
    </source>
</evidence>
<feature type="region of interest" description="Disordered" evidence="1">
    <location>
        <begin position="38"/>
        <end position="89"/>
    </location>
</feature>
<keyword evidence="4" id="KW-1185">Reference proteome</keyword>
<gene>
    <name evidence="3" type="ORF">CUT44_14080</name>
</gene>
<dbReference type="Proteomes" id="UP000230407">
    <property type="component" value="Unassembled WGS sequence"/>
</dbReference>
<feature type="transmembrane region" description="Helical" evidence="2">
    <location>
        <begin position="12"/>
        <end position="32"/>
    </location>
</feature>
<sequence length="263" mass="27902">MSRTRGTWNTKGIWLVGAALAAVLALTGYVLLGGDEDGSDTSGKGGASPSGSASAAPTYKAPEQWTEPERWTALPRGERTDDRGSAVGFPRTTEGAVAMAAAANTTTVEADRSNVDEQLRIYHSYLSEADRTGENAEAVELNALQTDKMLRKQMGVGAGQPLPSGAYVRNYVVGYQVVTETDGEVGVWLLTRVTQKTGELEKESSSYTRTLAGVVWEGGDWKLSAAATERAQHQAQTQGEPEMVAPGDAEFNAAGWTAIREAS</sequence>
<accession>A0A2M8LYP9</accession>
<proteinExistence type="predicted"/>
<dbReference type="AlphaFoldDB" id="A0A2M8LYP9"/>